<evidence type="ECO:0000256" key="2">
    <source>
        <dbReference type="ARBA" id="ARBA00022448"/>
    </source>
</evidence>
<keyword evidence="5 9" id="KW-0812">Transmembrane</keyword>
<accession>A0A2U1T428</accession>
<dbReference type="GO" id="GO:0022857">
    <property type="term" value="F:transmembrane transporter activity"/>
    <property type="evidence" value="ECO:0007669"/>
    <property type="project" value="TreeGrafter"/>
</dbReference>
<evidence type="ECO:0000256" key="3">
    <source>
        <dbReference type="ARBA" id="ARBA00022475"/>
    </source>
</evidence>
<dbReference type="RefSeq" id="WP_108431995.1">
    <property type="nucleotide sequence ID" value="NZ_CP026947.1"/>
</dbReference>
<keyword evidence="2" id="KW-0813">Transport</keyword>
<comment type="caution">
    <text evidence="11">The sequence shown here is derived from an EMBL/GenBank/DDBJ whole genome shotgun (WGS) entry which is preliminary data.</text>
</comment>
<dbReference type="InterPro" id="IPR055348">
    <property type="entry name" value="DctQ"/>
</dbReference>
<comment type="similarity">
    <text evidence="8">Belongs to the TRAP transporter small permease family.</text>
</comment>
<feature type="transmembrane region" description="Helical" evidence="9">
    <location>
        <begin position="90"/>
        <end position="111"/>
    </location>
</feature>
<evidence type="ECO:0000256" key="9">
    <source>
        <dbReference type="SAM" id="Phobius"/>
    </source>
</evidence>
<dbReference type="AlphaFoldDB" id="A0A2U1T428"/>
<organism evidence="11 12">
    <name type="scientific">Corynebacterium yudongzhengii</name>
    <dbReference type="NCBI Taxonomy" id="2080740"/>
    <lineage>
        <taxon>Bacteria</taxon>
        <taxon>Bacillati</taxon>
        <taxon>Actinomycetota</taxon>
        <taxon>Actinomycetes</taxon>
        <taxon>Mycobacteriales</taxon>
        <taxon>Corynebacteriaceae</taxon>
        <taxon>Corynebacterium</taxon>
    </lineage>
</organism>
<evidence type="ECO:0000313" key="11">
    <source>
        <dbReference type="EMBL" id="PWC00766.1"/>
    </source>
</evidence>
<evidence type="ECO:0000256" key="4">
    <source>
        <dbReference type="ARBA" id="ARBA00022519"/>
    </source>
</evidence>
<evidence type="ECO:0000313" key="12">
    <source>
        <dbReference type="Proteomes" id="UP000244989"/>
    </source>
</evidence>
<dbReference type="InterPro" id="IPR007387">
    <property type="entry name" value="TRAP_DctQ"/>
</dbReference>
<keyword evidence="4" id="KW-0997">Cell inner membrane</keyword>
<dbReference type="PANTHER" id="PTHR35011:SF10">
    <property type="entry name" value="TRAP TRANSPORTER SMALL PERMEASE PROTEIN"/>
    <property type="match status" value="1"/>
</dbReference>
<dbReference type="OrthoDB" id="3428916at2"/>
<dbReference type="KEGG" id="cyz:C3B44_08480"/>
<evidence type="ECO:0000256" key="7">
    <source>
        <dbReference type="ARBA" id="ARBA00023136"/>
    </source>
</evidence>
<proteinExistence type="inferred from homology"/>
<feature type="transmembrane region" description="Helical" evidence="9">
    <location>
        <begin position="131"/>
        <end position="152"/>
    </location>
</feature>
<keyword evidence="3" id="KW-1003">Cell membrane</keyword>
<keyword evidence="12" id="KW-1185">Reference proteome</keyword>
<sequence>MSTDFPRWLNSLTRLLNLLAALLLLGLMLLTVADVIGRNWLGGSILGSVDISTLLLVGIAFLGLATAEITGKHVSVTLVDDNVGPRTRTVFSIVRLIALAVLGVLMVYGLAESAYSAYERQETTNAILLLPTWQTKVVLCVSFLLFFVAALIREAGELRGWLREEPA</sequence>
<feature type="domain" description="Tripartite ATP-independent periplasmic transporters DctQ component" evidence="10">
    <location>
        <begin position="27"/>
        <end position="153"/>
    </location>
</feature>
<protein>
    <submittedName>
        <fullName evidence="11">TRAP transporter small permease</fullName>
    </submittedName>
</protein>
<dbReference type="EMBL" id="QEEZ01000034">
    <property type="protein sequence ID" value="PWC00766.1"/>
    <property type="molecule type" value="Genomic_DNA"/>
</dbReference>
<evidence type="ECO:0000256" key="1">
    <source>
        <dbReference type="ARBA" id="ARBA00004429"/>
    </source>
</evidence>
<keyword evidence="7 9" id="KW-0472">Membrane</keyword>
<reference evidence="12" key="1">
    <citation type="submission" date="2018-04" db="EMBL/GenBank/DDBJ databases">
        <authorList>
            <person name="Liu S."/>
            <person name="Wang Z."/>
            <person name="Li J."/>
        </authorList>
    </citation>
    <scope>NUCLEOTIDE SEQUENCE [LARGE SCALE GENOMIC DNA]</scope>
    <source>
        <strain evidence="12">2189</strain>
    </source>
</reference>
<dbReference type="Proteomes" id="UP000244989">
    <property type="component" value="Unassembled WGS sequence"/>
</dbReference>
<evidence type="ECO:0000256" key="5">
    <source>
        <dbReference type="ARBA" id="ARBA00022692"/>
    </source>
</evidence>
<evidence type="ECO:0000259" key="10">
    <source>
        <dbReference type="Pfam" id="PF04290"/>
    </source>
</evidence>
<keyword evidence="6 9" id="KW-1133">Transmembrane helix</keyword>
<gene>
    <name evidence="11" type="ORF">DF222_11065</name>
</gene>
<dbReference type="GO" id="GO:0015740">
    <property type="term" value="P:C4-dicarboxylate transport"/>
    <property type="evidence" value="ECO:0007669"/>
    <property type="project" value="TreeGrafter"/>
</dbReference>
<comment type="subcellular location">
    <subcellularLocation>
        <location evidence="1">Cell inner membrane</location>
        <topology evidence="1">Multi-pass membrane protein</topology>
    </subcellularLocation>
</comment>
<dbReference type="Pfam" id="PF04290">
    <property type="entry name" value="DctQ"/>
    <property type="match status" value="1"/>
</dbReference>
<evidence type="ECO:0000256" key="8">
    <source>
        <dbReference type="ARBA" id="ARBA00038436"/>
    </source>
</evidence>
<name>A0A2U1T428_9CORY</name>
<feature type="transmembrane region" description="Helical" evidence="9">
    <location>
        <begin position="49"/>
        <end position="69"/>
    </location>
</feature>
<evidence type="ECO:0000256" key="6">
    <source>
        <dbReference type="ARBA" id="ARBA00022989"/>
    </source>
</evidence>
<dbReference type="PANTHER" id="PTHR35011">
    <property type="entry name" value="2,3-DIKETO-L-GULONATE TRAP TRANSPORTER SMALL PERMEASE PROTEIN YIAM"/>
    <property type="match status" value="1"/>
</dbReference>
<dbReference type="GO" id="GO:0005886">
    <property type="term" value="C:plasma membrane"/>
    <property type="evidence" value="ECO:0007669"/>
    <property type="project" value="UniProtKB-SubCell"/>
</dbReference>